<dbReference type="PANTHER" id="PTHR31507:SF3">
    <property type="entry name" value="TIL DOMAIN-CONTAINING PROTEIN"/>
    <property type="match status" value="1"/>
</dbReference>
<name>A0AAD4NCP3_9BILA</name>
<feature type="compositionally biased region" description="Basic and acidic residues" evidence="1">
    <location>
        <begin position="518"/>
        <end position="543"/>
    </location>
</feature>
<evidence type="ECO:0000313" key="2">
    <source>
        <dbReference type="EMBL" id="KAI1723634.1"/>
    </source>
</evidence>
<protein>
    <submittedName>
        <fullName evidence="2">Thrombospondin-2</fullName>
    </submittedName>
</protein>
<feature type="region of interest" description="Disordered" evidence="1">
    <location>
        <begin position="518"/>
        <end position="544"/>
    </location>
</feature>
<gene>
    <name evidence="2" type="ORF">DdX_03798</name>
</gene>
<proteinExistence type="predicted"/>
<keyword evidence="3" id="KW-1185">Reference proteome</keyword>
<dbReference type="EMBL" id="JAKKPZ010000003">
    <property type="protein sequence ID" value="KAI1723634.1"/>
    <property type="molecule type" value="Genomic_DNA"/>
</dbReference>
<dbReference type="AlphaFoldDB" id="A0AAD4NCP3"/>
<sequence>MPSVYFLLDRDLEFPFEGTKLLLNDQGKSAELSSHEFLEYRNYDPYYNRHSSSSIKSSSEYITISAETQERSKRPRIKEEVQDLLDEILQVPISAKRAKNIPKTRRPKRRQKARIEQTIENIADESGDDGDISDLLGSYLENRFHSNENSISDTEHDELAGDNVYVDLPRREDFLNQDSASEPEALARDDDPRTRLKQRLLSTIPEQHKSKEELDLAELFDTNLERNRIREVKSRRHIQTASCLKVWSEWQSVTDCTATCGGCGHYTLQRTCLTSPDCRCSGPNLVRRECNLRPCRSPQVPCCSGFKASLAPNGEFICEKVMRWNSYIKFKLKRAGFRSHSFLSTVDVTTDVGNDVLRELPSNQNNYRQPRPVQEACCADPRGTWSSWRPVSQCTHQCGGFGRQMRRRFCLSTEHGCPCIGNSDELVACNLRPCQYGSASASCAPGLAVEFRNNIPLCVAPSTASINSPSVNSFTQYSNGRSNAIDPQFGSQNFASQRIRPGIDEEFRGRLNFYPQLQHDEAGGKFREENPNSNEKDYSHDEVLSNGKSETQISEEQTLFNVPFEDNKNIVEEIDENYREGGTNSDAYDGINNAIPVGLQFSDIGANRPKIKLDSNSSQARYEDAENVADTKPDNKTFFALGQQNLTIFHGNNRIRRKRQQPLSTLYGTSQQTSEQIANRNDLERFQQLQKQLQLNGGFSAGAPSDQISTSSSIVPYPDIFGTSSNAKSAQNVPSTSYPFTVSGSRPQQNIGPGPLQVQSNIVGVQTASVANADRLGQAALVGIHPGQLEWKEESQARGRAATSGRGVPTATRVPITFPDGTNSIQRDGVDSAVQSGI</sequence>
<dbReference type="InterPro" id="IPR036383">
    <property type="entry name" value="TSP1_rpt_sf"/>
</dbReference>
<accession>A0AAD4NCP3</accession>
<dbReference type="Gene3D" id="2.20.100.10">
    <property type="entry name" value="Thrombospondin type-1 (TSP1) repeat"/>
    <property type="match status" value="1"/>
</dbReference>
<comment type="caution">
    <text evidence="2">The sequence shown here is derived from an EMBL/GenBank/DDBJ whole genome shotgun (WGS) entry which is preliminary data.</text>
</comment>
<reference evidence="2" key="1">
    <citation type="submission" date="2022-01" db="EMBL/GenBank/DDBJ databases">
        <title>Genome Sequence Resource for Two Populations of Ditylenchus destructor, the Migratory Endoparasitic Phytonematode.</title>
        <authorList>
            <person name="Zhang H."/>
            <person name="Lin R."/>
            <person name="Xie B."/>
        </authorList>
    </citation>
    <scope>NUCLEOTIDE SEQUENCE</scope>
    <source>
        <strain evidence="2">BazhouSP</strain>
    </source>
</reference>
<organism evidence="2 3">
    <name type="scientific">Ditylenchus destructor</name>
    <dbReference type="NCBI Taxonomy" id="166010"/>
    <lineage>
        <taxon>Eukaryota</taxon>
        <taxon>Metazoa</taxon>
        <taxon>Ecdysozoa</taxon>
        <taxon>Nematoda</taxon>
        <taxon>Chromadorea</taxon>
        <taxon>Rhabditida</taxon>
        <taxon>Tylenchina</taxon>
        <taxon>Tylenchomorpha</taxon>
        <taxon>Sphaerularioidea</taxon>
        <taxon>Anguinidae</taxon>
        <taxon>Anguininae</taxon>
        <taxon>Ditylenchus</taxon>
    </lineage>
</organism>
<dbReference type="SUPFAM" id="SSF82895">
    <property type="entry name" value="TSP-1 type 1 repeat"/>
    <property type="match status" value="1"/>
</dbReference>
<dbReference type="SMART" id="SM00209">
    <property type="entry name" value="TSP1"/>
    <property type="match status" value="2"/>
</dbReference>
<evidence type="ECO:0000256" key="1">
    <source>
        <dbReference type="SAM" id="MobiDB-lite"/>
    </source>
</evidence>
<feature type="region of interest" description="Disordered" evidence="1">
    <location>
        <begin position="794"/>
        <end position="838"/>
    </location>
</feature>
<dbReference type="Proteomes" id="UP001201812">
    <property type="component" value="Unassembled WGS sequence"/>
</dbReference>
<evidence type="ECO:0000313" key="3">
    <source>
        <dbReference type="Proteomes" id="UP001201812"/>
    </source>
</evidence>
<dbReference type="PROSITE" id="PS50092">
    <property type="entry name" value="TSP1"/>
    <property type="match status" value="2"/>
</dbReference>
<dbReference type="PANTHER" id="PTHR31507">
    <property type="entry name" value="PROTEIN CBG15923"/>
    <property type="match status" value="1"/>
</dbReference>
<dbReference type="Pfam" id="PF00090">
    <property type="entry name" value="TSP_1"/>
    <property type="match status" value="1"/>
</dbReference>
<dbReference type="InterPro" id="IPR000884">
    <property type="entry name" value="TSP1_rpt"/>
</dbReference>